<keyword evidence="2" id="KW-1185">Reference proteome</keyword>
<dbReference type="PANTHER" id="PTHR31541:SF25">
    <property type="entry name" value="GAMMA-GLIADIN B"/>
    <property type="match status" value="1"/>
</dbReference>
<gene>
    <name evidence="1" type="ORF">Dsin_003949</name>
</gene>
<dbReference type="Proteomes" id="UP001281410">
    <property type="component" value="Unassembled WGS sequence"/>
</dbReference>
<accession>A0AAE0B9Y7</accession>
<reference evidence="1" key="1">
    <citation type="journal article" date="2023" name="Plant J.">
        <title>Genome sequences and population genomics provide insights into the demographic history, inbreeding, and mutation load of two 'living fossil' tree species of Dipteronia.</title>
        <authorList>
            <person name="Feng Y."/>
            <person name="Comes H.P."/>
            <person name="Chen J."/>
            <person name="Zhu S."/>
            <person name="Lu R."/>
            <person name="Zhang X."/>
            <person name="Li P."/>
            <person name="Qiu J."/>
            <person name="Olsen K.M."/>
            <person name="Qiu Y."/>
        </authorList>
    </citation>
    <scope>NUCLEOTIDE SEQUENCE</scope>
    <source>
        <strain evidence="1">NBL</strain>
    </source>
</reference>
<dbReference type="GO" id="GO:0003677">
    <property type="term" value="F:DNA binding"/>
    <property type="evidence" value="ECO:0007669"/>
    <property type="project" value="InterPro"/>
</dbReference>
<organism evidence="1 2">
    <name type="scientific">Dipteronia sinensis</name>
    <dbReference type="NCBI Taxonomy" id="43782"/>
    <lineage>
        <taxon>Eukaryota</taxon>
        <taxon>Viridiplantae</taxon>
        <taxon>Streptophyta</taxon>
        <taxon>Embryophyta</taxon>
        <taxon>Tracheophyta</taxon>
        <taxon>Spermatophyta</taxon>
        <taxon>Magnoliopsida</taxon>
        <taxon>eudicotyledons</taxon>
        <taxon>Gunneridae</taxon>
        <taxon>Pentapetalae</taxon>
        <taxon>rosids</taxon>
        <taxon>malvids</taxon>
        <taxon>Sapindales</taxon>
        <taxon>Sapindaceae</taxon>
        <taxon>Hippocastanoideae</taxon>
        <taxon>Acereae</taxon>
        <taxon>Dipteronia</taxon>
    </lineage>
</organism>
<evidence type="ECO:0000313" key="1">
    <source>
        <dbReference type="EMBL" id="KAK3232068.1"/>
    </source>
</evidence>
<proteinExistence type="predicted"/>
<sequence length="411" mass="45467">MIRQISLSNLDTLDGGLFDRMKQEALEAAKGDESKASDSLTETVLKGFIEMSAGHGTAAGTSQTDKRVRSHQAVCPCDHELPPNVTPGFIFSEKKERAIDNSMIWQISLSNLDTLDGGLFDRMKQEALEAAKGDESKASDSLTETVLKGFIEMSAGHGTAAGTSQTDKRVRTHQAVCPHDHELPPNKKERAIDNSMIRQISLSNLDTFDGGLFDRMKQEALEAAKGDESKVSDSLTGSFLKGGLIEKSAGHGTASGTSQTDKRVRSHQAVCPYVHELPQNVRNLIIDRLNGTDIILVMEKKITATDLDENENCLQFANRNVRNNCFLTLEEMNKFNRKESLQVTVIQPCLEITSGVQLKKVPKNKNFSFGLSGIWNTNIAKNKKNCLQENSKVRLWSFRKMCELYFALVKA</sequence>
<protein>
    <submittedName>
        <fullName evidence="1">Uncharacterized protein</fullName>
    </submittedName>
</protein>
<dbReference type="InterPro" id="IPR005508">
    <property type="entry name" value="At2g31720-like"/>
</dbReference>
<dbReference type="PANTHER" id="PTHR31541">
    <property type="entry name" value="B3 DOMAIN PLANT PROTEIN-RELATED"/>
    <property type="match status" value="1"/>
</dbReference>
<comment type="caution">
    <text evidence="1">The sequence shown here is derived from an EMBL/GenBank/DDBJ whole genome shotgun (WGS) entry which is preliminary data.</text>
</comment>
<evidence type="ECO:0000313" key="2">
    <source>
        <dbReference type="Proteomes" id="UP001281410"/>
    </source>
</evidence>
<dbReference type="Pfam" id="PF03754">
    <property type="entry name" value="At2g31720-like"/>
    <property type="match status" value="1"/>
</dbReference>
<name>A0AAE0B9Y7_9ROSI</name>
<dbReference type="EMBL" id="JANJYJ010000001">
    <property type="protein sequence ID" value="KAK3232068.1"/>
    <property type="molecule type" value="Genomic_DNA"/>
</dbReference>
<dbReference type="AlphaFoldDB" id="A0AAE0B9Y7"/>